<evidence type="ECO:0000256" key="2">
    <source>
        <dbReference type="SAM" id="MobiDB-lite"/>
    </source>
</evidence>
<sequence length="365" mass="39796">MSAPAPRPAPFDTTRRGYDRDQVNDAFQRFDAELRVLAADRDAANANANELAAHLGAAREEIEELRHEVDRLSVPPTTAQGMSERLSRMLQLASDEASEIRANSQAEAAETVSVAQQHSAALIKDAEAKVTAATRRAEEITAAAKREADKTAKSLADRKTAMENEHTATMTAARQEARRIVEKATNEAAELEQQSTRARNTERERFDAAIAAERAKTDAEVKRLKDTAQRVALERMHQSREFAKRARSTHQGVLDHLEELRKHLVSAPNELKLTHIDDFADADDLSDTELLNRELTGPSKISDDEKRAIGKQQQPQQSASNNSAPNAVPNGSAPTSGGGSGAASNSNEPSTKPFSANNVNRRVAQ</sequence>
<keyword evidence="1" id="KW-0175">Coiled coil</keyword>
<feature type="region of interest" description="Disordered" evidence="2">
    <location>
        <begin position="1"/>
        <end position="22"/>
    </location>
</feature>
<evidence type="ECO:0000313" key="4">
    <source>
        <dbReference type="Proteomes" id="UP000550729"/>
    </source>
</evidence>
<accession>A0A848L0P9</accession>
<feature type="region of interest" description="Disordered" evidence="2">
    <location>
        <begin position="142"/>
        <end position="167"/>
    </location>
</feature>
<feature type="coiled-coil region" evidence="1">
    <location>
        <begin position="41"/>
        <end position="68"/>
    </location>
</feature>
<gene>
    <name evidence="3" type="ORF">HH308_23910</name>
</gene>
<dbReference type="EMBL" id="JABBNB010000033">
    <property type="protein sequence ID" value="NMO04269.1"/>
    <property type="molecule type" value="Genomic_DNA"/>
</dbReference>
<feature type="compositionally biased region" description="Basic and acidic residues" evidence="2">
    <location>
        <begin position="142"/>
        <end position="166"/>
    </location>
</feature>
<evidence type="ECO:0000256" key="1">
    <source>
        <dbReference type="SAM" id="Coils"/>
    </source>
</evidence>
<protein>
    <recommendedName>
        <fullName evidence="5">DivIVA protein</fullName>
    </recommendedName>
</protein>
<feature type="compositionally biased region" description="Polar residues" evidence="2">
    <location>
        <begin position="352"/>
        <end position="365"/>
    </location>
</feature>
<dbReference type="Proteomes" id="UP000550729">
    <property type="component" value="Unassembled WGS sequence"/>
</dbReference>
<feature type="region of interest" description="Disordered" evidence="2">
    <location>
        <begin position="290"/>
        <end position="365"/>
    </location>
</feature>
<feature type="compositionally biased region" description="Basic and acidic residues" evidence="2">
    <location>
        <begin position="13"/>
        <end position="22"/>
    </location>
</feature>
<evidence type="ECO:0000313" key="3">
    <source>
        <dbReference type="EMBL" id="NMO04269.1"/>
    </source>
</evidence>
<keyword evidence="4" id="KW-1185">Reference proteome</keyword>
<evidence type="ECO:0008006" key="5">
    <source>
        <dbReference type="Google" id="ProtNLM"/>
    </source>
</evidence>
<dbReference type="RefSeq" id="WP_170196776.1">
    <property type="nucleotide sequence ID" value="NZ_JABBNB010000033.1"/>
</dbReference>
<dbReference type="Gene3D" id="1.20.5.170">
    <property type="match status" value="1"/>
</dbReference>
<comment type="caution">
    <text evidence="3">The sequence shown here is derived from an EMBL/GenBank/DDBJ whole genome shotgun (WGS) entry which is preliminary data.</text>
</comment>
<reference evidence="3 4" key="1">
    <citation type="submission" date="2020-04" db="EMBL/GenBank/DDBJ databases">
        <title>Gordonia sp. nov. TBRC 11910.</title>
        <authorList>
            <person name="Suriyachadkun C."/>
        </authorList>
    </citation>
    <scope>NUCLEOTIDE SEQUENCE [LARGE SCALE GENOMIC DNA]</scope>
    <source>
        <strain evidence="3 4">TBRC 11910</strain>
    </source>
</reference>
<name>A0A848L0P9_9ACTN</name>
<feature type="compositionally biased region" description="Low complexity" evidence="2">
    <location>
        <begin position="313"/>
        <end position="335"/>
    </location>
</feature>
<dbReference type="AlphaFoldDB" id="A0A848L0P9"/>
<proteinExistence type="predicted"/>
<organism evidence="3 4">
    <name type="scientific">Gordonia asplenii</name>
    <dbReference type="NCBI Taxonomy" id="2725283"/>
    <lineage>
        <taxon>Bacteria</taxon>
        <taxon>Bacillati</taxon>
        <taxon>Actinomycetota</taxon>
        <taxon>Actinomycetes</taxon>
        <taxon>Mycobacteriales</taxon>
        <taxon>Gordoniaceae</taxon>
        <taxon>Gordonia</taxon>
    </lineage>
</organism>